<reference evidence="3" key="1">
    <citation type="journal article" date="2013" name="New Phytol.">
        <title>Comparative genomic and transcriptomic analyses reveal the hemibiotrophic stage shift of Colletotrichum fungi.</title>
        <authorList>
            <person name="Gan P."/>
            <person name="Ikeda K."/>
            <person name="Irieda H."/>
            <person name="Narusaka M."/>
            <person name="O'Connell R.J."/>
            <person name="Narusaka Y."/>
            <person name="Takano Y."/>
            <person name="Kubo Y."/>
            <person name="Shirasu K."/>
        </authorList>
    </citation>
    <scope>NUCLEOTIDE SEQUENCE [LARGE SCALE GENOMIC DNA]</scope>
    <source>
        <strain evidence="3">104-T / ATCC 96160 / CBS 514.97 / LARS 414 / MAFF 240422</strain>
    </source>
</reference>
<feature type="compositionally biased region" description="Basic and acidic residues" evidence="1">
    <location>
        <begin position="116"/>
        <end position="128"/>
    </location>
</feature>
<dbReference type="EMBL" id="AMCV02000032">
    <property type="protein sequence ID" value="TDZ16997.1"/>
    <property type="molecule type" value="Genomic_DNA"/>
</dbReference>
<sequence>MKSRRASSLFDPTKLCIGTDAHHNIPTLLGRPGSPPLPPNGQSYNRFRTLRPWSGADCCCEANYSEQQRAGIMSSKRNSGDWTGPRRLLSVKDKLSGIVRRGGGLAKKTTSSVFADGRHERPSLDEGPKGFMRVQVEDFGTSSLEIDLNSLEAFRAAPPLERPTETEKNAEDQEPPKTSSTTPIADMFARKATTTVSTDVDTSSLSQYPPPIKRYSPSINASSVFNPGRTTAVERRASRAASYKAQESTTPAVNVTIVNSSHAQTHTPTPWPPPATPRPVATPGRTQTLTTASNSKQSNGAQFREPRRAPFVASRPAPHSTIASLNRPRQTTTTTLVSDRLNAEKRYSTPSAISSLTVVPSTLPVDNGRADRRRSWQPAPTSVPSGTPTPSAPPSASAPWRDLSNRRASSRLAADRLGWIRELEEGKNKKATINSDLPVLKTVQGSVADKLARFESRQQQATAAPITRSNSTRSRPSSIADTFSSFGGGMATTRSSLDSHRTSSVFSHYDDSFREKMELITKRKADDETEEKQEQPEKPGLIKVTSAFVSVEKRNRQACVDKPQEV</sequence>
<gene>
    <name evidence="2" type="ORF">Cob_v010175</name>
</gene>
<feature type="compositionally biased region" description="Low complexity" evidence="1">
    <location>
        <begin position="193"/>
        <end position="204"/>
    </location>
</feature>
<dbReference type="Proteomes" id="UP000014480">
    <property type="component" value="Unassembled WGS sequence"/>
</dbReference>
<organism evidence="2 3">
    <name type="scientific">Colletotrichum orbiculare (strain 104-T / ATCC 96160 / CBS 514.97 / LARS 414 / MAFF 240422)</name>
    <name type="common">Cucumber anthracnose fungus</name>
    <name type="synonym">Colletotrichum lagenarium</name>
    <dbReference type="NCBI Taxonomy" id="1213857"/>
    <lineage>
        <taxon>Eukaryota</taxon>
        <taxon>Fungi</taxon>
        <taxon>Dikarya</taxon>
        <taxon>Ascomycota</taxon>
        <taxon>Pezizomycotina</taxon>
        <taxon>Sordariomycetes</taxon>
        <taxon>Hypocreomycetidae</taxon>
        <taxon>Glomerellales</taxon>
        <taxon>Glomerellaceae</taxon>
        <taxon>Colletotrichum</taxon>
        <taxon>Colletotrichum orbiculare species complex</taxon>
    </lineage>
</organism>
<dbReference type="STRING" id="1213857.A0A484FJC1"/>
<dbReference type="OrthoDB" id="4848429at2759"/>
<feature type="region of interest" description="Disordered" evidence="1">
    <location>
        <begin position="261"/>
        <end position="333"/>
    </location>
</feature>
<feature type="region of interest" description="Disordered" evidence="1">
    <location>
        <begin position="456"/>
        <end position="487"/>
    </location>
</feature>
<feature type="compositionally biased region" description="Polar residues" evidence="1">
    <location>
        <begin position="287"/>
        <end position="301"/>
    </location>
</feature>
<feature type="region of interest" description="Disordered" evidence="1">
    <location>
        <begin position="360"/>
        <end position="406"/>
    </location>
</feature>
<proteinExistence type="predicted"/>
<evidence type="ECO:0000313" key="3">
    <source>
        <dbReference type="Proteomes" id="UP000014480"/>
    </source>
</evidence>
<feature type="compositionally biased region" description="Polar residues" evidence="1">
    <location>
        <begin position="321"/>
        <end position="333"/>
    </location>
</feature>
<comment type="caution">
    <text evidence="2">The sequence shown here is derived from an EMBL/GenBank/DDBJ whole genome shotgun (WGS) entry which is preliminary data.</text>
</comment>
<feature type="compositionally biased region" description="Basic and acidic residues" evidence="1">
    <location>
        <begin position="521"/>
        <end position="537"/>
    </location>
</feature>
<feature type="compositionally biased region" description="Low complexity" evidence="1">
    <location>
        <begin position="465"/>
        <end position="479"/>
    </location>
</feature>
<name>A0A484FJC1_COLOR</name>
<feature type="region of interest" description="Disordered" evidence="1">
    <location>
        <begin position="155"/>
        <end position="220"/>
    </location>
</feature>
<evidence type="ECO:0000313" key="2">
    <source>
        <dbReference type="EMBL" id="TDZ16997.1"/>
    </source>
</evidence>
<feature type="compositionally biased region" description="Basic and acidic residues" evidence="1">
    <location>
        <begin position="162"/>
        <end position="175"/>
    </location>
</feature>
<keyword evidence="3" id="KW-1185">Reference proteome</keyword>
<feature type="region of interest" description="Disordered" evidence="1">
    <location>
        <begin position="109"/>
        <end position="131"/>
    </location>
</feature>
<feature type="region of interest" description="Disordered" evidence="1">
    <location>
        <begin position="521"/>
        <end position="543"/>
    </location>
</feature>
<evidence type="ECO:0000256" key="1">
    <source>
        <dbReference type="SAM" id="MobiDB-lite"/>
    </source>
</evidence>
<dbReference type="AlphaFoldDB" id="A0A484FJC1"/>
<reference evidence="3" key="2">
    <citation type="journal article" date="2019" name="Mol. Plant Microbe Interact.">
        <title>Genome sequence resources for four phytopathogenic fungi from the Colletotrichum orbiculare species complex.</title>
        <authorList>
            <person name="Gan P."/>
            <person name="Tsushima A."/>
            <person name="Narusaka M."/>
            <person name="Narusaka Y."/>
            <person name="Takano Y."/>
            <person name="Kubo Y."/>
            <person name="Shirasu K."/>
        </authorList>
    </citation>
    <scope>GENOME REANNOTATION</scope>
    <source>
        <strain evidence="3">104-T / ATCC 96160 / CBS 514.97 / LARS 414 / MAFF 240422</strain>
    </source>
</reference>
<feature type="compositionally biased region" description="Low complexity" evidence="1">
    <location>
        <begin position="378"/>
        <end position="406"/>
    </location>
</feature>
<protein>
    <submittedName>
        <fullName evidence="2">Uncharacterized protein</fullName>
    </submittedName>
</protein>
<accession>A0A484FJC1</accession>